<evidence type="ECO:0000256" key="3">
    <source>
        <dbReference type="SAM" id="SignalP"/>
    </source>
</evidence>
<dbReference type="PROSITE" id="PS51257">
    <property type="entry name" value="PROKAR_LIPOPROTEIN"/>
    <property type="match status" value="1"/>
</dbReference>
<dbReference type="InterPro" id="IPR015943">
    <property type="entry name" value="WD40/YVTN_repeat-like_dom_sf"/>
</dbReference>
<keyword evidence="5" id="KW-1185">Reference proteome</keyword>
<keyword evidence="2" id="KW-0313">Glucose metabolism</keyword>
<dbReference type="AlphaFoldDB" id="A0A0E9LTV1"/>
<dbReference type="Gene3D" id="2.130.10.10">
    <property type="entry name" value="YVTN repeat-like/Quinoprotein amine dehydrogenase"/>
    <property type="match status" value="1"/>
</dbReference>
<keyword evidence="2" id="KW-0119">Carbohydrate metabolism</keyword>
<evidence type="ECO:0000256" key="1">
    <source>
        <dbReference type="ARBA" id="ARBA00005564"/>
    </source>
</evidence>
<dbReference type="GO" id="GO:0005829">
    <property type="term" value="C:cytosol"/>
    <property type="evidence" value="ECO:0007669"/>
    <property type="project" value="TreeGrafter"/>
</dbReference>
<feature type="signal peptide" evidence="3">
    <location>
        <begin position="1"/>
        <end position="17"/>
    </location>
</feature>
<dbReference type="EMBL" id="BAZW01000006">
    <property type="protein sequence ID" value="GAO28997.1"/>
    <property type="molecule type" value="Genomic_DNA"/>
</dbReference>
<evidence type="ECO:0000313" key="4">
    <source>
        <dbReference type="EMBL" id="GAO28997.1"/>
    </source>
</evidence>
<feature type="chain" id="PRO_5002428322" evidence="3">
    <location>
        <begin position="18"/>
        <end position="377"/>
    </location>
</feature>
<evidence type="ECO:0000256" key="2">
    <source>
        <dbReference type="ARBA" id="ARBA00022526"/>
    </source>
</evidence>
<dbReference type="Proteomes" id="UP000032900">
    <property type="component" value="Unassembled WGS sequence"/>
</dbReference>
<reference evidence="4 5" key="1">
    <citation type="journal article" date="2015" name="Microbes Environ.">
        <title>Distribution and evolution of nitrogen fixation genes in the phylum bacteroidetes.</title>
        <authorList>
            <person name="Inoue J."/>
            <person name="Oshima K."/>
            <person name="Suda W."/>
            <person name="Sakamoto M."/>
            <person name="Iino T."/>
            <person name="Noda S."/>
            <person name="Hongoh Y."/>
            <person name="Hattori M."/>
            <person name="Ohkuma M."/>
        </authorList>
    </citation>
    <scope>NUCLEOTIDE SEQUENCE [LARGE SCALE GENOMIC DNA]</scope>
    <source>
        <strain evidence="4">JCM 15548</strain>
    </source>
</reference>
<dbReference type="PANTHER" id="PTHR30344:SF1">
    <property type="entry name" value="6-PHOSPHOGLUCONOLACTONASE"/>
    <property type="match status" value="1"/>
</dbReference>
<evidence type="ECO:0000313" key="5">
    <source>
        <dbReference type="Proteomes" id="UP000032900"/>
    </source>
</evidence>
<dbReference type="InterPro" id="IPR050282">
    <property type="entry name" value="Cycloisomerase_2"/>
</dbReference>
<dbReference type="Pfam" id="PF10282">
    <property type="entry name" value="Lactonase"/>
    <property type="match status" value="1"/>
</dbReference>
<dbReference type="SUPFAM" id="SSF50974">
    <property type="entry name" value="Nitrous oxide reductase, N-terminal domain"/>
    <property type="match status" value="1"/>
</dbReference>
<protein>
    <submittedName>
        <fullName evidence="4">6-phosphogluconolactonase</fullName>
    </submittedName>
</protein>
<name>A0A0E9LTV1_9BACT</name>
<sequence>MRLTFTVSMLLTTLLFACQSPQTPKNQVTFYIGTYTNGSSEGIYKALFDTVTGHISELQLAARLNNPSFLTIYQKEKLLVAVSERDGSQANVFSYEIHPISGELSLLDSVATGGQATCYISMVHKNLVAIANYVSGDVSFIPYSNKGTFESPVTTFKHSGTGPVTDRQEAPHAHSILADPNGSYIYAADLGADKVMVYELDQQEIRAAGTILMTPGAGPRHLAFSPCGQQMALLNELNHTVITFSKDEKGAFTNQTATVQLLPDSLHRGNKSADIHYSPDGRFLYASVRAIDEVTGVDKIEVMDVTDKDSAPLRVGSEESGIHYPRNFSIDPSGQFLLVANKNSHLITVYERDQNTGQLTPIDASLELDSPVCIQFY</sequence>
<proteinExistence type="inferred from homology"/>
<dbReference type="InterPro" id="IPR011045">
    <property type="entry name" value="N2O_reductase_N"/>
</dbReference>
<organism evidence="4 5">
    <name type="scientific">Geofilum rubicundum JCM 15548</name>
    <dbReference type="NCBI Taxonomy" id="1236989"/>
    <lineage>
        <taxon>Bacteria</taxon>
        <taxon>Pseudomonadati</taxon>
        <taxon>Bacteroidota</taxon>
        <taxon>Bacteroidia</taxon>
        <taxon>Marinilabiliales</taxon>
        <taxon>Marinilabiliaceae</taxon>
        <taxon>Geofilum</taxon>
    </lineage>
</organism>
<dbReference type="InterPro" id="IPR019405">
    <property type="entry name" value="Lactonase_7-beta_prop"/>
</dbReference>
<dbReference type="STRING" id="1236989.JCM15548_11150"/>
<dbReference type="PANTHER" id="PTHR30344">
    <property type="entry name" value="6-PHOSPHOGLUCONOLACTONASE-RELATED"/>
    <property type="match status" value="1"/>
</dbReference>
<comment type="caution">
    <text evidence="4">The sequence shown here is derived from an EMBL/GenBank/DDBJ whole genome shotgun (WGS) entry which is preliminary data.</text>
</comment>
<comment type="similarity">
    <text evidence="1">Belongs to the cycloisomerase 2 family.</text>
</comment>
<gene>
    <name evidence="4" type="ORF">JCM15548_11150</name>
</gene>
<keyword evidence="3" id="KW-0732">Signal</keyword>
<accession>A0A0E9LTV1</accession>
<dbReference type="GO" id="GO:0006006">
    <property type="term" value="P:glucose metabolic process"/>
    <property type="evidence" value="ECO:0007669"/>
    <property type="project" value="UniProtKB-KW"/>
</dbReference>
<dbReference type="GO" id="GO:0017057">
    <property type="term" value="F:6-phosphogluconolactonase activity"/>
    <property type="evidence" value="ECO:0007669"/>
    <property type="project" value="TreeGrafter"/>
</dbReference>